<comment type="cofactor">
    <cofactor evidence="1">
        <name>pyrroloquinoline quinone</name>
        <dbReference type="ChEBI" id="CHEBI:58442"/>
    </cofactor>
</comment>
<dbReference type="SUPFAM" id="SSF50998">
    <property type="entry name" value="Quinoprotein alcohol dehydrogenase-like"/>
    <property type="match status" value="1"/>
</dbReference>
<dbReference type="InterPro" id="IPR018391">
    <property type="entry name" value="PQQ_b-propeller_rpt"/>
</dbReference>
<dbReference type="GO" id="GO:0016491">
    <property type="term" value="F:oxidoreductase activity"/>
    <property type="evidence" value="ECO:0007669"/>
    <property type="project" value="UniProtKB-KW"/>
</dbReference>
<evidence type="ECO:0000259" key="6">
    <source>
        <dbReference type="Pfam" id="PF13360"/>
    </source>
</evidence>
<feature type="chain" id="PRO_5022747878" evidence="4">
    <location>
        <begin position="32"/>
        <end position="554"/>
    </location>
</feature>
<feature type="domain" description="Pyrrolo-quinoline quinone repeat" evidence="6">
    <location>
        <begin position="454"/>
        <end position="550"/>
    </location>
</feature>
<protein>
    <submittedName>
        <fullName evidence="7">Acido-empty-quinoprotein group A</fullName>
    </submittedName>
</protein>
<comment type="similarity">
    <text evidence="2">Belongs to the bacterial PQQ dehydrogenase family.</text>
</comment>
<evidence type="ECO:0000256" key="3">
    <source>
        <dbReference type="ARBA" id="ARBA00023002"/>
    </source>
</evidence>
<name>A0A5B9ECZ7_9BACT</name>
<proteinExistence type="inferred from homology"/>
<keyword evidence="8" id="KW-1185">Reference proteome</keyword>
<sequence>MTPKTLLTSRLFRTALFGALTAASLSIAAFAQETSAPTLDSKALTLFSKPADVWPTYNGDYSGRRYISLDQVNQKNIADLKVKWKYKIEGVTIRGSGNPTIKSTPLMVDGVLYFTVPDHVFAVDARSGKERWHYDFEDHGGHVLGQRGVGMYGKWIYFLTPDGWFISLDSGTGKERWRKKVADEKLQYFTTMAAVIVKNHIIIGVGGDAMDVRGYLESRDPETGEMQWRWWSEPRKMGDPGSETWPTQAAMDHGGGMTWMPGTYDPELNLIYWGTGNTNPVYAGQSRKGANLYTDSIVALDPDSGKMKWYFQGSPHDTHDWDNVETPILFDTNIDGKPRKLLAQAARCGYFFVLDRETGKNLVSKPFTLTANWSMGLDKRGQPIPNPDKDPKVDGSMVDVPANGATNWPAPSYSPQTGLFYVNASEGYSIAWLYDTSKDPQGYAGGASGRIDSKSSLIALDTKTGDVRWKHVAKSGGEEGGGMTGGILTTSGGLLFTGDSNHLAAFDPANGKILWSSKLESAVSNGPSTWELDGTQNVIVGAGDTLYSFTLDGK</sequence>
<dbReference type="OrthoDB" id="9794322at2"/>
<reference evidence="7 8" key="1">
    <citation type="submission" date="2019-08" db="EMBL/GenBank/DDBJ databases">
        <title>Complete genome sequence of Terriglobus albidus strain ORNL.</title>
        <authorList>
            <person name="Podar M."/>
        </authorList>
    </citation>
    <scope>NUCLEOTIDE SEQUENCE [LARGE SCALE GENOMIC DNA]</scope>
    <source>
        <strain evidence="7 8">ORNL</strain>
    </source>
</reference>
<dbReference type="KEGG" id="talb:FTW19_08070"/>
<dbReference type="AlphaFoldDB" id="A0A5B9ECZ7"/>
<dbReference type="SMART" id="SM00564">
    <property type="entry name" value="PQQ"/>
    <property type="match status" value="6"/>
</dbReference>
<evidence type="ECO:0000313" key="7">
    <source>
        <dbReference type="EMBL" id="QEE27956.1"/>
    </source>
</evidence>
<evidence type="ECO:0000256" key="2">
    <source>
        <dbReference type="ARBA" id="ARBA00008156"/>
    </source>
</evidence>
<dbReference type="InterPro" id="IPR030939">
    <property type="entry name" value="Acido_non_PQQ"/>
</dbReference>
<evidence type="ECO:0000259" key="5">
    <source>
        <dbReference type="Pfam" id="PF01011"/>
    </source>
</evidence>
<dbReference type="RefSeq" id="WP_147647146.1">
    <property type="nucleotide sequence ID" value="NZ_CP042806.1"/>
</dbReference>
<keyword evidence="4" id="KW-0732">Signal</keyword>
<accession>A0A5B9ECZ7</accession>
<dbReference type="PANTHER" id="PTHR32303">
    <property type="entry name" value="QUINOPROTEIN ALCOHOL DEHYDROGENASE (CYTOCHROME C)"/>
    <property type="match status" value="1"/>
</dbReference>
<dbReference type="Pfam" id="PF13360">
    <property type="entry name" value="PQQ_2"/>
    <property type="match status" value="1"/>
</dbReference>
<evidence type="ECO:0000256" key="1">
    <source>
        <dbReference type="ARBA" id="ARBA00001931"/>
    </source>
</evidence>
<feature type="domain" description="Pyrrolo-quinoline quinone repeat" evidence="5">
    <location>
        <begin position="54"/>
        <end position="363"/>
    </location>
</feature>
<dbReference type="Proteomes" id="UP000321820">
    <property type="component" value="Chromosome"/>
</dbReference>
<dbReference type="NCBIfam" id="TIGR04528">
    <property type="entry name" value="acido_non_PQQ"/>
    <property type="match status" value="1"/>
</dbReference>
<dbReference type="Gene3D" id="2.140.10.10">
    <property type="entry name" value="Quinoprotein alcohol dehydrogenase-like superfamily"/>
    <property type="match status" value="1"/>
</dbReference>
<organism evidence="7 8">
    <name type="scientific">Terriglobus albidus</name>
    <dbReference type="NCBI Taxonomy" id="1592106"/>
    <lineage>
        <taxon>Bacteria</taxon>
        <taxon>Pseudomonadati</taxon>
        <taxon>Acidobacteriota</taxon>
        <taxon>Terriglobia</taxon>
        <taxon>Terriglobales</taxon>
        <taxon>Acidobacteriaceae</taxon>
        <taxon>Terriglobus</taxon>
    </lineage>
</organism>
<feature type="signal peptide" evidence="4">
    <location>
        <begin position="1"/>
        <end position="31"/>
    </location>
</feature>
<keyword evidence="3" id="KW-0560">Oxidoreductase</keyword>
<gene>
    <name evidence="7" type="ORF">FTW19_08070</name>
</gene>
<dbReference type="Pfam" id="PF01011">
    <property type="entry name" value="PQQ"/>
    <property type="match status" value="1"/>
</dbReference>
<dbReference type="InterPro" id="IPR011047">
    <property type="entry name" value="Quinoprotein_ADH-like_sf"/>
</dbReference>
<dbReference type="EMBL" id="CP042806">
    <property type="protein sequence ID" value="QEE27956.1"/>
    <property type="molecule type" value="Genomic_DNA"/>
</dbReference>
<evidence type="ECO:0000313" key="8">
    <source>
        <dbReference type="Proteomes" id="UP000321820"/>
    </source>
</evidence>
<evidence type="ECO:0000256" key="4">
    <source>
        <dbReference type="SAM" id="SignalP"/>
    </source>
</evidence>
<dbReference type="InterPro" id="IPR002372">
    <property type="entry name" value="PQQ_rpt_dom"/>
</dbReference>